<dbReference type="InterPro" id="IPR022555">
    <property type="entry name" value="DUF2577"/>
</dbReference>
<dbReference type="Proteomes" id="UP000434475">
    <property type="component" value="Unassembled WGS sequence"/>
</dbReference>
<sequence length="135" mass="14747">MNQLVRSVKQAAIEAVKADGPMGVCYGTVTAVSPLEITTDQKLVLSETQLILTNAVRDFTVEMTVDHVTESISHGHPVVDTYTGGGSATAVEHSHPYKGRKSFRVHLGLKKDEKVTLLRCDGGQQYIVLDRWEAP</sequence>
<proteinExistence type="predicted"/>
<name>A0A6I2R454_FLAPL</name>
<evidence type="ECO:0000313" key="1">
    <source>
        <dbReference type="EMBL" id="MSB21448.1"/>
    </source>
</evidence>
<reference evidence="1 2" key="1">
    <citation type="journal article" date="2019" name="Nat. Med.">
        <title>A library of human gut bacterial isolates paired with longitudinal multiomics data enables mechanistic microbiome research.</title>
        <authorList>
            <person name="Poyet M."/>
            <person name="Groussin M."/>
            <person name="Gibbons S.M."/>
            <person name="Avila-Pacheco J."/>
            <person name="Jiang X."/>
            <person name="Kearney S.M."/>
            <person name="Perrotta A.R."/>
            <person name="Berdy B."/>
            <person name="Zhao S."/>
            <person name="Lieberman T.D."/>
            <person name="Swanson P.K."/>
            <person name="Smith M."/>
            <person name="Roesemann S."/>
            <person name="Alexander J.E."/>
            <person name="Rich S.A."/>
            <person name="Livny J."/>
            <person name="Vlamakis H."/>
            <person name="Clish C."/>
            <person name="Bullock K."/>
            <person name="Deik A."/>
            <person name="Scott J."/>
            <person name="Pierce K.A."/>
            <person name="Xavier R.J."/>
            <person name="Alm E.J."/>
        </authorList>
    </citation>
    <scope>NUCLEOTIDE SEQUENCE [LARGE SCALE GENOMIC DNA]</scope>
    <source>
        <strain evidence="1 2">BIOML-A2</strain>
    </source>
</reference>
<organism evidence="1 2">
    <name type="scientific">Flavonifractor plautii</name>
    <name type="common">Fusobacterium plautii</name>
    <dbReference type="NCBI Taxonomy" id="292800"/>
    <lineage>
        <taxon>Bacteria</taxon>
        <taxon>Bacillati</taxon>
        <taxon>Bacillota</taxon>
        <taxon>Clostridia</taxon>
        <taxon>Eubacteriales</taxon>
        <taxon>Oscillospiraceae</taxon>
        <taxon>Flavonifractor</taxon>
    </lineage>
</organism>
<dbReference type="Pfam" id="PF10844">
    <property type="entry name" value="DUF2577"/>
    <property type="match status" value="1"/>
</dbReference>
<accession>A0A6I2R454</accession>
<evidence type="ECO:0000313" key="2">
    <source>
        <dbReference type="Proteomes" id="UP000434475"/>
    </source>
</evidence>
<gene>
    <name evidence="1" type="ORF">GKE97_18290</name>
</gene>
<dbReference type="EMBL" id="WKPR01000022">
    <property type="protein sequence ID" value="MSB21448.1"/>
    <property type="molecule type" value="Genomic_DNA"/>
</dbReference>
<dbReference type="AlphaFoldDB" id="A0A6I2R454"/>
<protein>
    <submittedName>
        <fullName evidence="1">DUF2577 domain-containing protein</fullName>
    </submittedName>
</protein>
<comment type="caution">
    <text evidence="1">The sequence shown here is derived from an EMBL/GenBank/DDBJ whole genome shotgun (WGS) entry which is preliminary data.</text>
</comment>